<reference evidence="2" key="1">
    <citation type="submission" date="2018-11" db="EMBL/GenBank/DDBJ databases">
        <authorList>
            <consortium name="Pathogen Informatics"/>
        </authorList>
    </citation>
    <scope>NUCLEOTIDE SEQUENCE</scope>
</reference>
<protein>
    <submittedName>
        <fullName evidence="2">Uncharacterized protein</fullName>
    </submittedName>
</protein>
<feature type="transmembrane region" description="Helical" evidence="1">
    <location>
        <begin position="164"/>
        <end position="184"/>
    </location>
</feature>
<keyword evidence="1" id="KW-0472">Membrane</keyword>
<comment type="caution">
    <text evidence="2">The sequence shown here is derived from an EMBL/GenBank/DDBJ whole genome shotgun (WGS) entry which is preliminary data.</text>
</comment>
<evidence type="ECO:0000256" key="1">
    <source>
        <dbReference type="SAM" id="Phobius"/>
    </source>
</evidence>
<name>A0A3S5AH71_9PLAT</name>
<sequence length="194" mass="21170">MPSRENAESLATGLSPGVWTRLPSLLLLPDLALVCAALEAMRCLTSLGGDCCTRLWRENCPILTTTNNSNITTIKSSRHHTSAPLYNQSTAAGKLCSSIVFGGSPGLSNRMPVARALVGPLLSYLTLEGQSMGVGSLRRIKVGFCVLHLSPFPLFTSTYNLLRFLFMPFSFFGFLFKFLIVYIVEGTFTSYESV</sequence>
<organism evidence="2 3">
    <name type="scientific">Protopolystoma xenopodis</name>
    <dbReference type="NCBI Taxonomy" id="117903"/>
    <lineage>
        <taxon>Eukaryota</taxon>
        <taxon>Metazoa</taxon>
        <taxon>Spiralia</taxon>
        <taxon>Lophotrochozoa</taxon>
        <taxon>Platyhelminthes</taxon>
        <taxon>Monogenea</taxon>
        <taxon>Polyopisthocotylea</taxon>
        <taxon>Polystomatidea</taxon>
        <taxon>Polystomatidae</taxon>
        <taxon>Protopolystoma</taxon>
    </lineage>
</organism>
<dbReference type="EMBL" id="CAAALY010028257">
    <property type="protein sequence ID" value="VEL16385.1"/>
    <property type="molecule type" value="Genomic_DNA"/>
</dbReference>
<evidence type="ECO:0000313" key="2">
    <source>
        <dbReference type="EMBL" id="VEL16385.1"/>
    </source>
</evidence>
<dbReference type="Proteomes" id="UP000784294">
    <property type="component" value="Unassembled WGS sequence"/>
</dbReference>
<dbReference type="AlphaFoldDB" id="A0A3S5AH71"/>
<evidence type="ECO:0000313" key="3">
    <source>
        <dbReference type="Proteomes" id="UP000784294"/>
    </source>
</evidence>
<gene>
    <name evidence="2" type="ORF">PXEA_LOCUS9825</name>
</gene>
<keyword evidence="1" id="KW-1133">Transmembrane helix</keyword>
<proteinExistence type="predicted"/>
<keyword evidence="1" id="KW-0812">Transmembrane</keyword>
<keyword evidence="3" id="KW-1185">Reference proteome</keyword>
<accession>A0A3S5AH71</accession>